<dbReference type="KEGG" id="haad:MW046_12000"/>
<dbReference type="Gene3D" id="3.40.50.1010">
    <property type="entry name" value="5'-nuclease"/>
    <property type="match status" value="1"/>
</dbReference>
<dbReference type="AlphaFoldDB" id="A0A8U0A0M6"/>
<accession>A0A8U0A0M6</accession>
<feature type="domain" description="PIN" evidence="1">
    <location>
        <begin position="7"/>
        <end position="109"/>
    </location>
</feature>
<reference evidence="2" key="1">
    <citation type="submission" date="2022-04" db="EMBL/GenBank/DDBJ databases">
        <title>Halocatena sp. nov., isolated from a salt lake.</title>
        <authorList>
            <person name="Cui H.-L."/>
        </authorList>
    </citation>
    <scope>NUCLEOTIDE SEQUENCE</scope>
    <source>
        <strain evidence="2">AD-1</strain>
    </source>
</reference>
<protein>
    <recommendedName>
        <fullName evidence="1">PIN domain-containing protein</fullName>
    </recommendedName>
</protein>
<keyword evidence="3" id="KW-1185">Reference proteome</keyword>
<sequence length="116" mass="12752">MIDVLNDRGDVPTQLEAYADPFHALAILFSEVLEGLYASGKSEAVAAKHLSWLSLLAFTFEAAREAARVRQELRRRGEVIPDADTFIAGTVRAESGTLITTDQRFESVPDLDCDVL</sequence>
<evidence type="ECO:0000259" key="1">
    <source>
        <dbReference type="Pfam" id="PF01850"/>
    </source>
</evidence>
<dbReference type="GeneID" id="71928781"/>
<evidence type="ECO:0000313" key="2">
    <source>
        <dbReference type="EMBL" id="UPM42670.1"/>
    </source>
</evidence>
<dbReference type="EMBL" id="CP096019">
    <property type="protein sequence ID" value="UPM42670.1"/>
    <property type="molecule type" value="Genomic_DNA"/>
</dbReference>
<dbReference type="InterPro" id="IPR002716">
    <property type="entry name" value="PIN_dom"/>
</dbReference>
<proteinExistence type="predicted"/>
<dbReference type="InterPro" id="IPR029060">
    <property type="entry name" value="PIN-like_dom_sf"/>
</dbReference>
<dbReference type="RefSeq" id="WP_247993341.1">
    <property type="nucleotide sequence ID" value="NZ_CP096019.1"/>
</dbReference>
<evidence type="ECO:0000313" key="3">
    <source>
        <dbReference type="Proteomes" id="UP000831768"/>
    </source>
</evidence>
<dbReference type="SUPFAM" id="SSF88723">
    <property type="entry name" value="PIN domain-like"/>
    <property type="match status" value="1"/>
</dbReference>
<organism evidence="2 3">
    <name type="scientific">Halocatena salina</name>
    <dbReference type="NCBI Taxonomy" id="2934340"/>
    <lineage>
        <taxon>Archaea</taxon>
        <taxon>Methanobacteriati</taxon>
        <taxon>Methanobacteriota</taxon>
        <taxon>Stenosarchaea group</taxon>
        <taxon>Halobacteria</taxon>
        <taxon>Halobacteriales</taxon>
        <taxon>Natronomonadaceae</taxon>
        <taxon>Halocatena</taxon>
    </lineage>
</organism>
<dbReference type="Pfam" id="PF01850">
    <property type="entry name" value="PIN"/>
    <property type="match status" value="1"/>
</dbReference>
<name>A0A8U0A0M6_9EURY</name>
<gene>
    <name evidence="2" type="ORF">MW046_12000</name>
</gene>
<dbReference type="Proteomes" id="UP000831768">
    <property type="component" value="Chromosome"/>
</dbReference>